<feature type="chain" id="PRO_5011496167" evidence="1">
    <location>
        <begin position="23"/>
        <end position="194"/>
    </location>
</feature>
<keyword evidence="3" id="KW-1185">Reference proteome</keyword>
<feature type="signal peptide" evidence="1">
    <location>
        <begin position="1"/>
        <end position="22"/>
    </location>
</feature>
<sequence length="194" mass="21015">MSARTLSRLAALALVAASPAFTADFSEGSTAKSWNLYAEAPAFFEAKVVDITCEITGDCVDNCGDGSRQIGLLRAKDGELVFPNKNAQSGFQGAAIDLLPFCGKSVEVDGLLIEDEDIQGAKNIFLVQKIRETGSTDWTKANTWNTDWAAKHPDAKGKGPWFRRDPRVNAHIAETGYFGLGLEKDAALIKELFE</sequence>
<dbReference type="RefSeq" id="WP_089946898.1">
    <property type="nucleotide sequence ID" value="NZ_FNOI01000003.1"/>
</dbReference>
<dbReference type="STRING" id="670155.SAMN04488001_2124"/>
<accession>A0A1H2XWK6</accession>
<organism evidence="2 3">
    <name type="scientific">Litoreibacter albidus</name>
    <dbReference type="NCBI Taxonomy" id="670155"/>
    <lineage>
        <taxon>Bacteria</taxon>
        <taxon>Pseudomonadati</taxon>
        <taxon>Pseudomonadota</taxon>
        <taxon>Alphaproteobacteria</taxon>
        <taxon>Rhodobacterales</taxon>
        <taxon>Roseobacteraceae</taxon>
        <taxon>Litoreibacter</taxon>
    </lineage>
</organism>
<evidence type="ECO:0000313" key="3">
    <source>
        <dbReference type="Proteomes" id="UP000199441"/>
    </source>
</evidence>
<dbReference type="EMBL" id="FNOI01000003">
    <property type="protein sequence ID" value="SDW96998.1"/>
    <property type="molecule type" value="Genomic_DNA"/>
</dbReference>
<name>A0A1H2XWK6_9RHOB</name>
<gene>
    <name evidence="2" type="ORF">SAMN04488001_2124</name>
</gene>
<evidence type="ECO:0000256" key="1">
    <source>
        <dbReference type="SAM" id="SignalP"/>
    </source>
</evidence>
<protein>
    <submittedName>
        <fullName evidence="2">Uncharacterized protein</fullName>
    </submittedName>
</protein>
<reference evidence="3" key="1">
    <citation type="submission" date="2016-10" db="EMBL/GenBank/DDBJ databases">
        <authorList>
            <person name="Varghese N."/>
            <person name="Submissions S."/>
        </authorList>
    </citation>
    <scope>NUCLEOTIDE SEQUENCE [LARGE SCALE GENOMIC DNA]</scope>
    <source>
        <strain evidence="3">DSM 26922</strain>
    </source>
</reference>
<evidence type="ECO:0000313" key="2">
    <source>
        <dbReference type="EMBL" id="SDW96998.1"/>
    </source>
</evidence>
<proteinExistence type="predicted"/>
<dbReference type="OrthoDB" id="7725378at2"/>
<dbReference type="AlphaFoldDB" id="A0A1H2XWK6"/>
<dbReference type="Proteomes" id="UP000199441">
    <property type="component" value="Unassembled WGS sequence"/>
</dbReference>
<keyword evidence="1" id="KW-0732">Signal</keyword>